<dbReference type="InterPro" id="IPR025235">
    <property type="entry name" value="DUF4178"/>
</dbReference>
<evidence type="ECO:0000259" key="1">
    <source>
        <dbReference type="Pfam" id="PF13785"/>
    </source>
</evidence>
<accession>A0A1I7AF88</accession>
<proteinExistence type="predicted"/>
<dbReference type="EMBL" id="FPAS01000003">
    <property type="protein sequence ID" value="SFT73500.1"/>
    <property type="molecule type" value="Genomic_DNA"/>
</dbReference>
<dbReference type="STRING" id="477690.SAMN05216474_2022"/>
<organism evidence="2 3">
    <name type="scientific">Lishizhenia tianjinensis</name>
    <dbReference type="NCBI Taxonomy" id="477690"/>
    <lineage>
        <taxon>Bacteria</taxon>
        <taxon>Pseudomonadati</taxon>
        <taxon>Bacteroidota</taxon>
        <taxon>Flavobacteriia</taxon>
        <taxon>Flavobacteriales</taxon>
        <taxon>Crocinitomicaceae</taxon>
        <taxon>Lishizhenia</taxon>
    </lineage>
</organism>
<reference evidence="2 3" key="1">
    <citation type="submission" date="2016-10" db="EMBL/GenBank/DDBJ databases">
        <authorList>
            <person name="de Groot N.N."/>
        </authorList>
    </citation>
    <scope>NUCLEOTIDE SEQUENCE [LARGE SCALE GENOMIC DNA]</scope>
    <source>
        <strain evidence="2 3">CGMCC 1.7005</strain>
    </source>
</reference>
<dbReference type="Pfam" id="PF13785">
    <property type="entry name" value="DUF4178"/>
    <property type="match status" value="1"/>
</dbReference>
<feature type="domain" description="DUF4178" evidence="1">
    <location>
        <begin position="26"/>
        <end position="168"/>
    </location>
</feature>
<evidence type="ECO:0000313" key="2">
    <source>
        <dbReference type="EMBL" id="SFT73500.1"/>
    </source>
</evidence>
<name>A0A1I7AF88_9FLAO</name>
<dbReference type="Proteomes" id="UP000236454">
    <property type="component" value="Unassembled WGS sequence"/>
</dbReference>
<sequence>MFEKIINFFKGSSKDPQVDFKVKDLKVGYILEYNLTTWMVEKEYHYNWGEGYASKEWLIMNGNEKALLFYDDSEGEEISISKEINLLQDLNSVREEIITQDIPRRQFAYEGKTWSLTSENPCLYSEVGKGGQIEMVVWVFEDTNKDEFISFSRTGENNVTGYKGSYLKEFEIGNILPSQQ</sequence>
<gene>
    <name evidence="2" type="ORF">SAMN05216474_2022</name>
</gene>
<evidence type="ECO:0000313" key="3">
    <source>
        <dbReference type="Proteomes" id="UP000236454"/>
    </source>
</evidence>
<keyword evidence="3" id="KW-1185">Reference proteome</keyword>
<dbReference type="RefSeq" id="WP_170853731.1">
    <property type="nucleotide sequence ID" value="NZ_FPAS01000003.1"/>
</dbReference>
<protein>
    <recommendedName>
        <fullName evidence="1">DUF4178 domain-containing protein</fullName>
    </recommendedName>
</protein>
<dbReference type="AlphaFoldDB" id="A0A1I7AF88"/>